<organism evidence="9 10">
    <name type="scientific">Naasia lichenicola</name>
    <dbReference type="NCBI Taxonomy" id="2565933"/>
    <lineage>
        <taxon>Bacteria</taxon>
        <taxon>Bacillati</taxon>
        <taxon>Actinomycetota</taxon>
        <taxon>Actinomycetes</taxon>
        <taxon>Micrococcales</taxon>
        <taxon>Microbacteriaceae</taxon>
        <taxon>Naasia</taxon>
    </lineage>
</organism>
<dbReference type="InterPro" id="IPR036188">
    <property type="entry name" value="FAD/NAD-bd_sf"/>
</dbReference>
<dbReference type="Pfam" id="PF05199">
    <property type="entry name" value="GMC_oxred_C"/>
    <property type="match status" value="1"/>
</dbReference>
<keyword evidence="3" id="KW-0274">FAD</keyword>
<proteinExistence type="inferred from homology"/>
<sequence>MSAQYIPGAEIPGTSGPVGIDDSGSDSADVLVIGAGAAGAALVWSLARRGLDVLCLEQGDWVPQQEIPKNHADWEVRGRHYWNPSPGKRRGPADYPVTNLGENPVDVYMYSAVGGSAIGYGAHFWRFEPSDFKAKTIDDFGVDWPIEYEDLIPYYEINEQMMGMSGAGGDPVQPGRPSVPLKPMPIGRQGDRWIDGFDKLGWYWWAQSQAILSEDWKGRPACVNRGFCAFGCPSGAMALPSNTYWPEAIAAGARLRTHARVREVTVGEDGEATGARYYDEDGRLRSVTAKTVVISGNGVGTPRLLLMSKSPRFPNGLANSSGQVGRNFMPHVQTMVIGHFEDPTDADHGAWGGTVSSRHFYETDPDNDYKRGFTMVAMRGYSPLNTALATAPWGEGHHEALEHHLNHEATIWVCGDDAPEEHNRIELDEENLDDFGLPGVRTYYTLSENSKRLGADGVRRATELAYAAGADSVRTTGFDSILGWHLLGTARMGSDPANSVVDANNRAHDVPNLYVVDGSSFSTGGAVNPTHTIQALALRAADKIWEARSA</sequence>
<evidence type="ECO:0000256" key="2">
    <source>
        <dbReference type="ARBA" id="ARBA00022630"/>
    </source>
</evidence>
<dbReference type="EMBL" id="SSSM01000003">
    <property type="protein sequence ID" value="THG31536.1"/>
    <property type="molecule type" value="Genomic_DNA"/>
</dbReference>
<dbReference type="Pfam" id="PF01266">
    <property type="entry name" value="DAO"/>
    <property type="match status" value="1"/>
</dbReference>
<dbReference type="GO" id="GO:0050660">
    <property type="term" value="F:flavin adenine dinucleotide binding"/>
    <property type="evidence" value="ECO:0007669"/>
    <property type="project" value="InterPro"/>
</dbReference>
<accession>A0A4S4FQ89</accession>
<keyword evidence="10" id="KW-1185">Reference proteome</keyword>
<dbReference type="InterPro" id="IPR006076">
    <property type="entry name" value="FAD-dep_OxRdtase"/>
</dbReference>
<gene>
    <name evidence="9" type="ORF">E6C64_05515</name>
</gene>
<dbReference type="InterPro" id="IPR007867">
    <property type="entry name" value="GMC_OxRtase_C"/>
</dbReference>
<dbReference type="PANTHER" id="PTHR46056">
    <property type="entry name" value="LONG-CHAIN-ALCOHOL OXIDASE"/>
    <property type="match status" value="1"/>
</dbReference>
<evidence type="ECO:0000256" key="4">
    <source>
        <dbReference type="ARBA" id="ARBA00023002"/>
    </source>
</evidence>
<comment type="caution">
    <text evidence="9">The sequence shown here is derived from an EMBL/GenBank/DDBJ whole genome shotgun (WGS) entry which is preliminary data.</text>
</comment>
<keyword evidence="4" id="KW-0560">Oxidoreductase</keyword>
<dbReference type="GO" id="GO:0016614">
    <property type="term" value="F:oxidoreductase activity, acting on CH-OH group of donors"/>
    <property type="evidence" value="ECO:0007669"/>
    <property type="project" value="InterPro"/>
</dbReference>
<protein>
    <submittedName>
        <fullName evidence="9">GMC family oxidoreductase</fullName>
    </submittedName>
</protein>
<evidence type="ECO:0000256" key="5">
    <source>
        <dbReference type="SAM" id="MobiDB-lite"/>
    </source>
</evidence>
<dbReference type="SUPFAM" id="SSF54373">
    <property type="entry name" value="FAD-linked reductases, C-terminal domain"/>
    <property type="match status" value="1"/>
</dbReference>
<keyword evidence="2" id="KW-0285">Flavoprotein</keyword>
<dbReference type="InterPro" id="IPR000172">
    <property type="entry name" value="GMC_OxRdtase_N"/>
</dbReference>
<feature type="region of interest" description="Disordered" evidence="5">
    <location>
        <begin position="1"/>
        <end position="22"/>
    </location>
</feature>
<evidence type="ECO:0000259" key="8">
    <source>
        <dbReference type="Pfam" id="PF05199"/>
    </source>
</evidence>
<dbReference type="Pfam" id="PF00732">
    <property type="entry name" value="GMC_oxred_N"/>
    <property type="match status" value="1"/>
</dbReference>
<dbReference type="SUPFAM" id="SSF51905">
    <property type="entry name" value="FAD/NAD(P)-binding domain"/>
    <property type="match status" value="1"/>
</dbReference>
<dbReference type="AlphaFoldDB" id="A0A4S4FQ89"/>
<evidence type="ECO:0000256" key="3">
    <source>
        <dbReference type="ARBA" id="ARBA00022827"/>
    </source>
</evidence>
<evidence type="ECO:0000313" key="10">
    <source>
        <dbReference type="Proteomes" id="UP000309133"/>
    </source>
</evidence>
<reference evidence="9 10" key="1">
    <citation type="submission" date="2019-04" db="EMBL/GenBank/DDBJ databases">
        <authorList>
            <person name="Jiang L."/>
        </authorList>
    </citation>
    <scope>NUCLEOTIDE SEQUENCE [LARGE SCALE GENOMIC DNA]</scope>
    <source>
        <strain evidence="9 10">YIM 131853</strain>
    </source>
</reference>
<evidence type="ECO:0000256" key="1">
    <source>
        <dbReference type="ARBA" id="ARBA00010790"/>
    </source>
</evidence>
<dbReference type="PANTHER" id="PTHR46056:SF12">
    <property type="entry name" value="LONG-CHAIN-ALCOHOL OXIDASE"/>
    <property type="match status" value="1"/>
</dbReference>
<evidence type="ECO:0000313" key="9">
    <source>
        <dbReference type="EMBL" id="THG31536.1"/>
    </source>
</evidence>
<dbReference type="RefSeq" id="WP_136426656.1">
    <property type="nucleotide sequence ID" value="NZ_SSSM01000003.1"/>
</dbReference>
<feature type="domain" description="FAD dependent oxidoreductase" evidence="7">
    <location>
        <begin position="29"/>
        <end position="63"/>
    </location>
</feature>
<dbReference type="Gene3D" id="3.50.50.60">
    <property type="entry name" value="FAD/NAD(P)-binding domain"/>
    <property type="match status" value="2"/>
</dbReference>
<dbReference type="OrthoDB" id="9798604at2"/>
<dbReference type="Proteomes" id="UP000309133">
    <property type="component" value="Unassembled WGS sequence"/>
</dbReference>
<evidence type="ECO:0000259" key="6">
    <source>
        <dbReference type="Pfam" id="PF00732"/>
    </source>
</evidence>
<feature type="domain" description="Glucose-methanol-choline oxidoreductase N-terminal" evidence="6">
    <location>
        <begin position="148"/>
        <end position="332"/>
    </location>
</feature>
<feature type="domain" description="Glucose-methanol-choline oxidoreductase C-terminal" evidence="8">
    <location>
        <begin position="419"/>
        <end position="537"/>
    </location>
</feature>
<evidence type="ECO:0000259" key="7">
    <source>
        <dbReference type="Pfam" id="PF01266"/>
    </source>
</evidence>
<comment type="similarity">
    <text evidence="1">Belongs to the GMC oxidoreductase family.</text>
</comment>
<name>A0A4S4FQ89_9MICO</name>